<dbReference type="AlphaFoldDB" id="A0A371EKK0"/>
<dbReference type="GO" id="GO:0004601">
    <property type="term" value="F:peroxidase activity"/>
    <property type="evidence" value="ECO:0007669"/>
    <property type="project" value="UniProtKB-KW"/>
</dbReference>
<feature type="region of interest" description="Disordered" evidence="7">
    <location>
        <begin position="113"/>
        <end position="136"/>
    </location>
</feature>
<comment type="similarity">
    <text evidence="6">Belongs to the peroxidase family.</text>
</comment>
<evidence type="ECO:0000256" key="1">
    <source>
        <dbReference type="ARBA" id="ARBA00022559"/>
    </source>
</evidence>
<dbReference type="SUPFAM" id="SSF48113">
    <property type="entry name" value="Heme-dependent peroxidases"/>
    <property type="match status" value="1"/>
</dbReference>
<dbReference type="GO" id="GO:0046872">
    <property type="term" value="F:metal ion binding"/>
    <property type="evidence" value="ECO:0007669"/>
    <property type="project" value="UniProtKB-KW"/>
</dbReference>
<dbReference type="PROSITE" id="PS50873">
    <property type="entry name" value="PEROXIDASE_4"/>
    <property type="match status" value="1"/>
</dbReference>
<proteinExistence type="inferred from homology"/>
<dbReference type="GO" id="GO:0009507">
    <property type="term" value="C:chloroplast"/>
    <property type="evidence" value="ECO:0007669"/>
    <property type="project" value="TreeGrafter"/>
</dbReference>
<dbReference type="GO" id="GO:0042744">
    <property type="term" value="P:hydrogen peroxide catabolic process"/>
    <property type="evidence" value="ECO:0007669"/>
    <property type="project" value="TreeGrafter"/>
</dbReference>
<feature type="transmembrane region" description="Helical" evidence="8">
    <location>
        <begin position="280"/>
        <end position="295"/>
    </location>
</feature>
<sequence length="305" mass="34959">MEKFIIDQEYLEEINKARRELRTLILKNKCAPLMLRLAWHEAGTYDPESKIKGGPNGSIRSEQVLKRQENMGLEQAVHFCEEVMAKLRKVSYADLYQLAGVVAVEVTGGPTIDFLPGRTDSDEPPQEGRLPNPNEKGVSHLRDIFITRMGLNDQDIVALFGGRIMGKSQRKNSDNEGQCTEDHLKFDNSYFVIKLKFHITLNRELLKKGAPSCRLPIDTALIEDRNFRKYVEQYAKDEDAFFKDYAVAHKKLSELGCNLKNPFMILKETPQKLKLIKPKLVIQIVIVSTVILGYLRKRKNNQLKK</sequence>
<comment type="caution">
    <text evidence="10">The sequence shown here is derived from an EMBL/GenBank/DDBJ whole genome shotgun (WGS) entry which is preliminary data.</text>
</comment>
<dbReference type="GO" id="GO:0034599">
    <property type="term" value="P:cellular response to oxidative stress"/>
    <property type="evidence" value="ECO:0007669"/>
    <property type="project" value="InterPro"/>
</dbReference>
<dbReference type="PRINTS" id="PR00458">
    <property type="entry name" value="PEROXIDASE"/>
</dbReference>
<organism evidence="10 11">
    <name type="scientific">Mucuna pruriens</name>
    <name type="common">Velvet bean</name>
    <name type="synonym">Dolichos pruriens</name>
    <dbReference type="NCBI Taxonomy" id="157652"/>
    <lineage>
        <taxon>Eukaryota</taxon>
        <taxon>Viridiplantae</taxon>
        <taxon>Streptophyta</taxon>
        <taxon>Embryophyta</taxon>
        <taxon>Tracheophyta</taxon>
        <taxon>Spermatophyta</taxon>
        <taxon>Magnoliopsida</taxon>
        <taxon>eudicotyledons</taxon>
        <taxon>Gunneridae</taxon>
        <taxon>Pentapetalae</taxon>
        <taxon>rosids</taxon>
        <taxon>fabids</taxon>
        <taxon>Fabales</taxon>
        <taxon>Fabaceae</taxon>
        <taxon>Papilionoideae</taxon>
        <taxon>50 kb inversion clade</taxon>
        <taxon>NPAAA clade</taxon>
        <taxon>indigoferoid/millettioid clade</taxon>
        <taxon>Phaseoleae</taxon>
        <taxon>Mucuna</taxon>
    </lineage>
</organism>
<evidence type="ECO:0000256" key="6">
    <source>
        <dbReference type="RuleBase" id="RU004241"/>
    </source>
</evidence>
<dbReference type="InterPro" id="IPR002207">
    <property type="entry name" value="Peroxidase_I"/>
</dbReference>
<dbReference type="Pfam" id="PF00141">
    <property type="entry name" value="peroxidase"/>
    <property type="match status" value="1"/>
</dbReference>
<feature type="domain" description="Plant heme peroxidase family profile" evidence="9">
    <location>
        <begin position="90"/>
        <end position="256"/>
    </location>
</feature>
<keyword evidence="3" id="KW-0479">Metal-binding</keyword>
<dbReference type="GO" id="GO:0020037">
    <property type="term" value="F:heme binding"/>
    <property type="evidence" value="ECO:0007669"/>
    <property type="project" value="InterPro"/>
</dbReference>
<dbReference type="PROSITE" id="PS00436">
    <property type="entry name" value="PEROXIDASE_2"/>
    <property type="match status" value="1"/>
</dbReference>
<evidence type="ECO:0000313" key="11">
    <source>
        <dbReference type="Proteomes" id="UP000257109"/>
    </source>
</evidence>
<dbReference type="Gene3D" id="1.10.520.10">
    <property type="match status" value="1"/>
</dbReference>
<feature type="non-terminal residue" evidence="10">
    <location>
        <position position="1"/>
    </location>
</feature>
<dbReference type="STRING" id="157652.A0A371EKK0"/>
<reference evidence="10" key="1">
    <citation type="submission" date="2018-05" db="EMBL/GenBank/DDBJ databases">
        <title>Draft genome of Mucuna pruriens seed.</title>
        <authorList>
            <person name="Nnadi N.E."/>
            <person name="Vos R."/>
            <person name="Hasami M.H."/>
            <person name="Devisetty U.K."/>
            <person name="Aguiy J.C."/>
        </authorList>
    </citation>
    <scope>NUCLEOTIDE SEQUENCE [LARGE SCALE GENOMIC DNA]</scope>
    <source>
        <strain evidence="10">JCA_2017</strain>
    </source>
</reference>
<evidence type="ECO:0000256" key="8">
    <source>
        <dbReference type="SAM" id="Phobius"/>
    </source>
</evidence>
<keyword evidence="1 10" id="KW-0575">Peroxidase</keyword>
<dbReference type="OrthoDB" id="2859658at2759"/>
<dbReference type="InterPro" id="IPR019794">
    <property type="entry name" value="Peroxidases_AS"/>
</dbReference>
<name>A0A371EKK0_MUCPR</name>
<evidence type="ECO:0000256" key="4">
    <source>
        <dbReference type="ARBA" id="ARBA00023002"/>
    </source>
</evidence>
<evidence type="ECO:0000256" key="2">
    <source>
        <dbReference type="ARBA" id="ARBA00022617"/>
    </source>
</evidence>
<evidence type="ECO:0000256" key="3">
    <source>
        <dbReference type="ARBA" id="ARBA00022723"/>
    </source>
</evidence>
<dbReference type="EMBL" id="QJKJ01013368">
    <property type="protein sequence ID" value="RDX66595.1"/>
    <property type="molecule type" value="Genomic_DNA"/>
</dbReference>
<evidence type="ECO:0000256" key="5">
    <source>
        <dbReference type="ARBA" id="ARBA00023004"/>
    </source>
</evidence>
<dbReference type="PRINTS" id="PR00459">
    <property type="entry name" value="ASPEROXIDASE"/>
</dbReference>
<accession>A0A371EKK0</accession>
<gene>
    <name evidence="10" type="primary">APX5</name>
    <name evidence="10" type="ORF">CR513_54616</name>
</gene>
<dbReference type="GO" id="GO:0000302">
    <property type="term" value="P:response to reactive oxygen species"/>
    <property type="evidence" value="ECO:0007669"/>
    <property type="project" value="TreeGrafter"/>
</dbReference>
<keyword evidence="8" id="KW-1133">Transmembrane helix</keyword>
<dbReference type="InterPro" id="IPR010255">
    <property type="entry name" value="Haem_peroxidase_sf"/>
</dbReference>
<protein>
    <submittedName>
        <fullName evidence="10">L-ascorbate peroxidase 5, peroxisomal</fullName>
    </submittedName>
</protein>
<dbReference type="Gene3D" id="1.10.420.10">
    <property type="entry name" value="Peroxidase, domain 2"/>
    <property type="match status" value="1"/>
</dbReference>
<dbReference type="FunFam" id="1.10.520.10:FF:000032">
    <property type="entry name" value="Peroxidase"/>
    <property type="match status" value="1"/>
</dbReference>
<dbReference type="InterPro" id="IPR044831">
    <property type="entry name" value="Ccp1-like"/>
</dbReference>
<keyword evidence="5" id="KW-0408">Iron</keyword>
<evidence type="ECO:0000259" key="9">
    <source>
        <dbReference type="PROSITE" id="PS50873"/>
    </source>
</evidence>
<evidence type="ECO:0000256" key="7">
    <source>
        <dbReference type="SAM" id="MobiDB-lite"/>
    </source>
</evidence>
<dbReference type="Proteomes" id="UP000257109">
    <property type="component" value="Unassembled WGS sequence"/>
</dbReference>
<dbReference type="PANTHER" id="PTHR31356:SF38">
    <property type="entry name" value="L-ASCORBATE PEROXIDASE 5, PEROXISOMAL"/>
    <property type="match status" value="1"/>
</dbReference>
<keyword evidence="8" id="KW-0812">Transmembrane</keyword>
<evidence type="ECO:0000313" key="10">
    <source>
        <dbReference type="EMBL" id="RDX66595.1"/>
    </source>
</evidence>
<keyword evidence="2" id="KW-0349">Heme</keyword>
<keyword evidence="11" id="KW-1185">Reference proteome</keyword>
<dbReference type="InterPro" id="IPR002016">
    <property type="entry name" value="Haem_peroxidase"/>
</dbReference>
<dbReference type="PANTHER" id="PTHR31356">
    <property type="entry name" value="THYLAKOID LUMENAL 29 KDA PROTEIN, CHLOROPLASTIC-RELATED"/>
    <property type="match status" value="1"/>
</dbReference>
<keyword evidence="8" id="KW-0472">Membrane</keyword>
<keyword evidence="4" id="KW-0560">Oxidoreductase</keyword>